<dbReference type="RefSeq" id="WP_182705876.1">
    <property type="nucleotide sequence ID" value="NZ_JACJII010000001.1"/>
</dbReference>
<name>A0A7W3MYT2_9ACTN</name>
<reference evidence="1 2" key="1">
    <citation type="submission" date="2020-08" db="EMBL/GenBank/DDBJ databases">
        <title>Sequencing the genomes of 1000 actinobacteria strains.</title>
        <authorList>
            <person name="Klenk H.-P."/>
        </authorList>
    </citation>
    <scope>NUCLEOTIDE SEQUENCE [LARGE SCALE GENOMIC DNA]</scope>
    <source>
        <strain evidence="1 2">DSM 45823</strain>
    </source>
</reference>
<proteinExistence type="predicted"/>
<dbReference type="AlphaFoldDB" id="A0A7W3MYT2"/>
<evidence type="ECO:0000313" key="1">
    <source>
        <dbReference type="EMBL" id="MBA9004392.1"/>
    </source>
</evidence>
<gene>
    <name evidence="1" type="ORF">HNR21_003274</name>
</gene>
<sequence length="116" mass="12437">MTRTEMIADYLRAHARRRIDRVDEGDCGRNARAAVALIDAAVYAASLDLRARVVRRLTAAGCFTDGRFDPGAEGELIVRCYGTVREAGPARLLEALAASAERAAAARAPRPRPASA</sequence>
<dbReference type="EMBL" id="JACJII010000001">
    <property type="protein sequence ID" value="MBA9004392.1"/>
    <property type="molecule type" value="Genomic_DNA"/>
</dbReference>
<accession>A0A7W3MYT2</accession>
<organism evidence="1 2">
    <name type="scientific">Thermomonospora cellulosilytica</name>
    <dbReference type="NCBI Taxonomy" id="1411118"/>
    <lineage>
        <taxon>Bacteria</taxon>
        <taxon>Bacillati</taxon>
        <taxon>Actinomycetota</taxon>
        <taxon>Actinomycetes</taxon>
        <taxon>Streptosporangiales</taxon>
        <taxon>Thermomonosporaceae</taxon>
        <taxon>Thermomonospora</taxon>
    </lineage>
</organism>
<evidence type="ECO:0000313" key="2">
    <source>
        <dbReference type="Proteomes" id="UP000539313"/>
    </source>
</evidence>
<dbReference type="Proteomes" id="UP000539313">
    <property type="component" value="Unassembled WGS sequence"/>
</dbReference>
<protein>
    <submittedName>
        <fullName evidence="1">Uncharacterized protein</fullName>
    </submittedName>
</protein>
<comment type="caution">
    <text evidence="1">The sequence shown here is derived from an EMBL/GenBank/DDBJ whole genome shotgun (WGS) entry which is preliminary data.</text>
</comment>
<keyword evidence="2" id="KW-1185">Reference proteome</keyword>